<evidence type="ECO:0000313" key="3">
    <source>
        <dbReference type="Proteomes" id="UP000294937"/>
    </source>
</evidence>
<organism evidence="2 3">
    <name type="scientific">Hazenella coriacea</name>
    <dbReference type="NCBI Taxonomy" id="1179467"/>
    <lineage>
        <taxon>Bacteria</taxon>
        <taxon>Bacillati</taxon>
        <taxon>Bacillota</taxon>
        <taxon>Bacilli</taxon>
        <taxon>Bacillales</taxon>
        <taxon>Thermoactinomycetaceae</taxon>
        <taxon>Hazenella</taxon>
    </lineage>
</organism>
<comment type="caution">
    <text evidence="2">The sequence shown here is derived from an EMBL/GenBank/DDBJ whole genome shotgun (WGS) entry which is preliminary data.</text>
</comment>
<reference evidence="2 3" key="1">
    <citation type="submission" date="2019-03" db="EMBL/GenBank/DDBJ databases">
        <title>Genomic Encyclopedia of Type Strains, Phase IV (KMG-IV): sequencing the most valuable type-strain genomes for metagenomic binning, comparative biology and taxonomic classification.</title>
        <authorList>
            <person name="Goeker M."/>
        </authorList>
    </citation>
    <scope>NUCLEOTIDE SEQUENCE [LARGE SCALE GENOMIC DNA]</scope>
    <source>
        <strain evidence="2 3">DSM 45707</strain>
    </source>
</reference>
<evidence type="ECO:0000313" key="2">
    <source>
        <dbReference type="EMBL" id="TCS94767.1"/>
    </source>
</evidence>
<accession>A0A4V2UV82</accession>
<dbReference type="RefSeq" id="WP_131924155.1">
    <property type="nucleotide sequence ID" value="NZ_SMAG01000003.1"/>
</dbReference>
<dbReference type="Proteomes" id="UP000294937">
    <property type="component" value="Unassembled WGS sequence"/>
</dbReference>
<dbReference type="EMBL" id="SMAG01000003">
    <property type="protein sequence ID" value="TCS94767.1"/>
    <property type="molecule type" value="Genomic_DNA"/>
</dbReference>
<protein>
    <submittedName>
        <fullName evidence="2">Uncharacterized protein</fullName>
    </submittedName>
</protein>
<feature type="region of interest" description="Disordered" evidence="1">
    <location>
        <begin position="27"/>
        <end position="81"/>
    </location>
</feature>
<proteinExistence type="predicted"/>
<gene>
    <name evidence="2" type="ORF">EDD58_103186</name>
</gene>
<keyword evidence="3" id="KW-1185">Reference proteome</keyword>
<dbReference type="AlphaFoldDB" id="A0A4V2UV82"/>
<name>A0A4V2UV82_9BACL</name>
<evidence type="ECO:0000256" key="1">
    <source>
        <dbReference type="SAM" id="MobiDB-lite"/>
    </source>
</evidence>
<sequence length="101" mass="11574">MSKITFNDEKELVSLIRQIVQEELYSLPNDSEEEVNSLHGSSNETDSSSWFVIGKPQPDPAQQFHEKKERPRPVPVVSQPYRPDLTHLETLPFSPSIPLFL</sequence>
<feature type="compositionally biased region" description="Polar residues" evidence="1">
    <location>
        <begin position="38"/>
        <end position="50"/>
    </location>
</feature>